<dbReference type="AlphaFoldDB" id="A0A8X6PHX3"/>
<proteinExistence type="predicted"/>
<keyword evidence="2" id="KW-1185">Reference proteome</keyword>
<name>A0A8X6PHX3_NEPPI</name>
<dbReference type="Proteomes" id="UP000887013">
    <property type="component" value="Unassembled WGS sequence"/>
</dbReference>
<gene>
    <name evidence="1" type="ORF">NPIL_164991</name>
</gene>
<evidence type="ECO:0000313" key="1">
    <source>
        <dbReference type="EMBL" id="GFT68316.1"/>
    </source>
</evidence>
<protein>
    <submittedName>
        <fullName evidence="1">Uncharacterized protein</fullName>
    </submittedName>
</protein>
<reference evidence="1" key="1">
    <citation type="submission" date="2020-08" db="EMBL/GenBank/DDBJ databases">
        <title>Multicomponent nature underlies the extraordinary mechanical properties of spider dragline silk.</title>
        <authorList>
            <person name="Kono N."/>
            <person name="Nakamura H."/>
            <person name="Mori M."/>
            <person name="Yoshida Y."/>
            <person name="Ohtoshi R."/>
            <person name="Malay A.D."/>
            <person name="Moran D.A.P."/>
            <person name="Tomita M."/>
            <person name="Numata K."/>
            <person name="Arakawa K."/>
        </authorList>
    </citation>
    <scope>NUCLEOTIDE SEQUENCE</scope>
</reference>
<accession>A0A8X6PHX3</accession>
<sequence length="100" mass="10941">MTLQGKASRGAIGICLSTNQSGPIPSPYRYPNQRCHFSGTEACLSIAGRSACFSPCWYNRNNPTDFRLNALVIFRVQQRPLSSSKVLVRFAKSSPGSICV</sequence>
<dbReference type="EMBL" id="BMAW01020473">
    <property type="protein sequence ID" value="GFT68316.1"/>
    <property type="molecule type" value="Genomic_DNA"/>
</dbReference>
<comment type="caution">
    <text evidence="1">The sequence shown here is derived from an EMBL/GenBank/DDBJ whole genome shotgun (WGS) entry which is preliminary data.</text>
</comment>
<dbReference type="OrthoDB" id="10341944at2759"/>
<evidence type="ECO:0000313" key="2">
    <source>
        <dbReference type="Proteomes" id="UP000887013"/>
    </source>
</evidence>
<organism evidence="1 2">
    <name type="scientific">Nephila pilipes</name>
    <name type="common">Giant wood spider</name>
    <name type="synonym">Nephila maculata</name>
    <dbReference type="NCBI Taxonomy" id="299642"/>
    <lineage>
        <taxon>Eukaryota</taxon>
        <taxon>Metazoa</taxon>
        <taxon>Ecdysozoa</taxon>
        <taxon>Arthropoda</taxon>
        <taxon>Chelicerata</taxon>
        <taxon>Arachnida</taxon>
        <taxon>Araneae</taxon>
        <taxon>Araneomorphae</taxon>
        <taxon>Entelegynae</taxon>
        <taxon>Araneoidea</taxon>
        <taxon>Nephilidae</taxon>
        <taxon>Nephila</taxon>
    </lineage>
</organism>